<dbReference type="Proteomes" id="UP000050509">
    <property type="component" value="Unassembled WGS sequence"/>
</dbReference>
<reference evidence="1 2" key="1">
    <citation type="submission" date="2015-09" db="EMBL/GenBank/DDBJ databases">
        <title>Draft genome sequence of Kouleothrix aurantiaca JCM 19913.</title>
        <authorList>
            <person name="Hemp J."/>
        </authorList>
    </citation>
    <scope>NUCLEOTIDE SEQUENCE [LARGE SCALE GENOMIC DNA]</scope>
    <source>
        <strain evidence="1 2">COM-B</strain>
    </source>
</reference>
<name>A0A0P9D6C5_9CHLR</name>
<comment type="caution">
    <text evidence="1">The sequence shown here is derived from an EMBL/GenBank/DDBJ whole genome shotgun (WGS) entry which is preliminary data.</text>
</comment>
<gene>
    <name evidence="1" type="ORF">SE17_02660</name>
</gene>
<protein>
    <submittedName>
        <fullName evidence="1">Uncharacterized protein</fullName>
    </submittedName>
</protein>
<sequence length="82" mass="8747">MDVYIDGERYVPAGTVLANRDELLRALIGLFWGSTASKDAAWCEQEARTLYVRVVEQPEGSAPTISAFLDGLAASLAAGTAE</sequence>
<proteinExistence type="predicted"/>
<organism evidence="1 2">
    <name type="scientific">Kouleothrix aurantiaca</name>
    <dbReference type="NCBI Taxonomy" id="186479"/>
    <lineage>
        <taxon>Bacteria</taxon>
        <taxon>Bacillati</taxon>
        <taxon>Chloroflexota</taxon>
        <taxon>Chloroflexia</taxon>
        <taxon>Chloroflexales</taxon>
        <taxon>Roseiflexineae</taxon>
        <taxon>Roseiflexaceae</taxon>
        <taxon>Kouleothrix</taxon>
    </lineage>
</organism>
<accession>A0A0P9D6C5</accession>
<dbReference type="AlphaFoldDB" id="A0A0P9D6C5"/>
<evidence type="ECO:0000313" key="1">
    <source>
        <dbReference type="EMBL" id="KPV54620.1"/>
    </source>
</evidence>
<keyword evidence="2" id="KW-1185">Reference proteome</keyword>
<evidence type="ECO:0000313" key="2">
    <source>
        <dbReference type="Proteomes" id="UP000050509"/>
    </source>
</evidence>
<dbReference type="EMBL" id="LJCR01000031">
    <property type="protein sequence ID" value="KPV54620.1"/>
    <property type="molecule type" value="Genomic_DNA"/>
</dbReference>